<dbReference type="InterPro" id="IPR058548">
    <property type="entry name" value="MlaB-like_STAS"/>
</dbReference>
<dbReference type="RefSeq" id="WP_189828314.1">
    <property type="nucleotide sequence ID" value="NZ_BMVC01000029.1"/>
</dbReference>
<dbReference type="Proteomes" id="UP000638353">
    <property type="component" value="Unassembled WGS sequence"/>
</dbReference>
<dbReference type="SUPFAM" id="SSF52091">
    <property type="entry name" value="SpoIIaa-like"/>
    <property type="match status" value="1"/>
</dbReference>
<dbReference type="InterPro" id="IPR036513">
    <property type="entry name" value="STAS_dom_sf"/>
</dbReference>
<proteinExistence type="predicted"/>
<protein>
    <recommendedName>
        <fullName evidence="1">STAS domain-containing protein</fullName>
    </recommendedName>
</protein>
<sequence length="130" mass="14685">MNVFLLLMPLPSLPAIRLPRSARRPYRVVTATGELDILTTPALHARLTHALNTHPAPHVVLDLTHVTFADITFLNMLCDAQRTARTHDGWLRLVYTHHTINKLLRAAGRTTEFPQYLTTHDAAHNHPTPH</sequence>
<dbReference type="PANTHER" id="PTHR33495:SF2">
    <property type="entry name" value="ANTI-SIGMA FACTOR ANTAGONIST TM_1081-RELATED"/>
    <property type="match status" value="1"/>
</dbReference>
<evidence type="ECO:0000313" key="3">
    <source>
        <dbReference type="Proteomes" id="UP000638353"/>
    </source>
</evidence>
<organism evidence="2 3">
    <name type="scientific">Streptomyces finlayi</name>
    <dbReference type="NCBI Taxonomy" id="67296"/>
    <lineage>
        <taxon>Bacteria</taxon>
        <taxon>Bacillati</taxon>
        <taxon>Actinomycetota</taxon>
        <taxon>Actinomycetes</taxon>
        <taxon>Kitasatosporales</taxon>
        <taxon>Streptomycetaceae</taxon>
        <taxon>Streptomyces</taxon>
    </lineage>
</organism>
<dbReference type="PANTHER" id="PTHR33495">
    <property type="entry name" value="ANTI-SIGMA FACTOR ANTAGONIST TM_1081-RELATED-RELATED"/>
    <property type="match status" value="1"/>
</dbReference>
<evidence type="ECO:0000259" key="1">
    <source>
        <dbReference type="PROSITE" id="PS50801"/>
    </source>
</evidence>
<name>A0A918X8M0_9ACTN</name>
<feature type="domain" description="STAS" evidence="1">
    <location>
        <begin position="28"/>
        <end position="126"/>
    </location>
</feature>
<gene>
    <name evidence="2" type="ORF">GCM10010334_81000</name>
</gene>
<accession>A0A918X8M0</accession>
<dbReference type="PROSITE" id="PS50801">
    <property type="entry name" value="STAS"/>
    <property type="match status" value="1"/>
</dbReference>
<dbReference type="Gene3D" id="3.30.750.24">
    <property type="entry name" value="STAS domain"/>
    <property type="match status" value="1"/>
</dbReference>
<comment type="caution">
    <text evidence="2">The sequence shown here is derived from an EMBL/GenBank/DDBJ whole genome shotgun (WGS) entry which is preliminary data.</text>
</comment>
<evidence type="ECO:0000313" key="2">
    <source>
        <dbReference type="EMBL" id="GHD18297.1"/>
    </source>
</evidence>
<reference evidence="2" key="2">
    <citation type="submission" date="2020-09" db="EMBL/GenBank/DDBJ databases">
        <authorList>
            <person name="Sun Q."/>
            <person name="Ohkuma M."/>
        </authorList>
    </citation>
    <scope>NUCLEOTIDE SEQUENCE</scope>
    <source>
        <strain evidence="2">JCM 4637</strain>
    </source>
</reference>
<dbReference type="GO" id="GO:0043856">
    <property type="term" value="F:anti-sigma factor antagonist activity"/>
    <property type="evidence" value="ECO:0007669"/>
    <property type="project" value="TreeGrafter"/>
</dbReference>
<dbReference type="EMBL" id="BMVC01000029">
    <property type="protein sequence ID" value="GHD18297.1"/>
    <property type="molecule type" value="Genomic_DNA"/>
</dbReference>
<reference evidence="2" key="1">
    <citation type="journal article" date="2014" name="Int. J. Syst. Evol. Microbiol.">
        <title>Complete genome sequence of Corynebacterium casei LMG S-19264T (=DSM 44701T), isolated from a smear-ripened cheese.</title>
        <authorList>
            <consortium name="US DOE Joint Genome Institute (JGI-PGF)"/>
            <person name="Walter F."/>
            <person name="Albersmeier A."/>
            <person name="Kalinowski J."/>
            <person name="Ruckert C."/>
        </authorList>
    </citation>
    <scope>NUCLEOTIDE SEQUENCE</scope>
    <source>
        <strain evidence="2">JCM 4637</strain>
    </source>
</reference>
<dbReference type="CDD" id="cd07043">
    <property type="entry name" value="STAS_anti-anti-sigma_factors"/>
    <property type="match status" value="1"/>
</dbReference>
<dbReference type="Pfam" id="PF13466">
    <property type="entry name" value="STAS_2"/>
    <property type="match status" value="1"/>
</dbReference>
<dbReference type="InterPro" id="IPR002645">
    <property type="entry name" value="STAS_dom"/>
</dbReference>
<dbReference type="AlphaFoldDB" id="A0A918X8M0"/>